<accession>A0AAN6UL57</accession>
<keyword evidence="3" id="KW-1185">Reference proteome</keyword>
<feature type="chain" id="PRO_5042899558" evidence="1">
    <location>
        <begin position="24"/>
        <end position="168"/>
    </location>
</feature>
<proteinExistence type="predicted"/>
<name>A0AAN6UL57_9PEZI</name>
<sequence>MIFIKPLRTILFLLSLSFCLCLCVPLPHHLAEQGILFQNLESANHTRANSGSFLLGNRLHIIVTLVQTCQYLQLLISLFMSPYSVEPAGLLLLRMTPCISSRRSTPHCAIAYSDSSSESISVVNHPNGTTWLSGIANTLHCPVSNITCLNGRGSRGRRGEWRVEKGDG</sequence>
<organism evidence="2 3">
    <name type="scientific">Trichocladium antarcticum</name>
    <dbReference type="NCBI Taxonomy" id="1450529"/>
    <lineage>
        <taxon>Eukaryota</taxon>
        <taxon>Fungi</taxon>
        <taxon>Dikarya</taxon>
        <taxon>Ascomycota</taxon>
        <taxon>Pezizomycotina</taxon>
        <taxon>Sordariomycetes</taxon>
        <taxon>Sordariomycetidae</taxon>
        <taxon>Sordariales</taxon>
        <taxon>Chaetomiaceae</taxon>
        <taxon>Trichocladium</taxon>
    </lineage>
</organism>
<dbReference type="AlphaFoldDB" id="A0AAN6UL57"/>
<evidence type="ECO:0000256" key="1">
    <source>
        <dbReference type="SAM" id="SignalP"/>
    </source>
</evidence>
<dbReference type="Proteomes" id="UP001304895">
    <property type="component" value="Unassembled WGS sequence"/>
</dbReference>
<protein>
    <submittedName>
        <fullName evidence="2">Uncharacterized protein</fullName>
    </submittedName>
</protein>
<evidence type="ECO:0000313" key="2">
    <source>
        <dbReference type="EMBL" id="KAK4135033.1"/>
    </source>
</evidence>
<feature type="signal peptide" evidence="1">
    <location>
        <begin position="1"/>
        <end position="23"/>
    </location>
</feature>
<reference evidence="2" key="2">
    <citation type="submission" date="2023-05" db="EMBL/GenBank/DDBJ databases">
        <authorList>
            <consortium name="Lawrence Berkeley National Laboratory"/>
            <person name="Steindorff A."/>
            <person name="Hensen N."/>
            <person name="Bonometti L."/>
            <person name="Westerberg I."/>
            <person name="Brannstrom I.O."/>
            <person name="Guillou S."/>
            <person name="Cros-Aarteil S."/>
            <person name="Calhoun S."/>
            <person name="Haridas S."/>
            <person name="Kuo A."/>
            <person name="Mondo S."/>
            <person name="Pangilinan J."/>
            <person name="Riley R."/>
            <person name="Labutti K."/>
            <person name="Andreopoulos B."/>
            <person name="Lipzen A."/>
            <person name="Chen C."/>
            <person name="Yanf M."/>
            <person name="Daum C."/>
            <person name="Ng V."/>
            <person name="Clum A."/>
            <person name="Ohm R."/>
            <person name="Martin F."/>
            <person name="Silar P."/>
            <person name="Natvig D."/>
            <person name="Lalanne C."/>
            <person name="Gautier V."/>
            <person name="Ament-Velasquez S.L."/>
            <person name="Kruys A."/>
            <person name="Hutchinson M.I."/>
            <person name="Powell A.J."/>
            <person name="Barry K."/>
            <person name="Miller A.N."/>
            <person name="Grigoriev I.V."/>
            <person name="Debuchy R."/>
            <person name="Gladieux P."/>
            <person name="Thoren M.H."/>
            <person name="Johannesson H."/>
        </authorList>
    </citation>
    <scope>NUCLEOTIDE SEQUENCE</scope>
    <source>
        <strain evidence="2">CBS 123565</strain>
    </source>
</reference>
<dbReference type="EMBL" id="MU853407">
    <property type="protein sequence ID" value="KAK4135033.1"/>
    <property type="molecule type" value="Genomic_DNA"/>
</dbReference>
<keyword evidence="1" id="KW-0732">Signal</keyword>
<evidence type="ECO:0000313" key="3">
    <source>
        <dbReference type="Proteomes" id="UP001304895"/>
    </source>
</evidence>
<reference evidence="2" key="1">
    <citation type="journal article" date="2023" name="Mol. Phylogenet. Evol.">
        <title>Genome-scale phylogeny and comparative genomics of the fungal order Sordariales.</title>
        <authorList>
            <person name="Hensen N."/>
            <person name="Bonometti L."/>
            <person name="Westerberg I."/>
            <person name="Brannstrom I.O."/>
            <person name="Guillou S."/>
            <person name="Cros-Aarteil S."/>
            <person name="Calhoun S."/>
            <person name="Haridas S."/>
            <person name="Kuo A."/>
            <person name="Mondo S."/>
            <person name="Pangilinan J."/>
            <person name="Riley R."/>
            <person name="LaButti K."/>
            <person name="Andreopoulos B."/>
            <person name="Lipzen A."/>
            <person name="Chen C."/>
            <person name="Yan M."/>
            <person name="Daum C."/>
            <person name="Ng V."/>
            <person name="Clum A."/>
            <person name="Steindorff A."/>
            <person name="Ohm R.A."/>
            <person name="Martin F."/>
            <person name="Silar P."/>
            <person name="Natvig D.O."/>
            <person name="Lalanne C."/>
            <person name="Gautier V."/>
            <person name="Ament-Velasquez S.L."/>
            <person name="Kruys A."/>
            <person name="Hutchinson M.I."/>
            <person name="Powell A.J."/>
            <person name="Barry K."/>
            <person name="Miller A.N."/>
            <person name="Grigoriev I.V."/>
            <person name="Debuchy R."/>
            <person name="Gladieux P."/>
            <person name="Hiltunen Thoren M."/>
            <person name="Johannesson H."/>
        </authorList>
    </citation>
    <scope>NUCLEOTIDE SEQUENCE</scope>
    <source>
        <strain evidence="2">CBS 123565</strain>
    </source>
</reference>
<gene>
    <name evidence="2" type="ORF">BT67DRAFT_289685</name>
</gene>
<comment type="caution">
    <text evidence="2">The sequence shown here is derived from an EMBL/GenBank/DDBJ whole genome shotgun (WGS) entry which is preliminary data.</text>
</comment>